<keyword evidence="4 7" id="KW-1133">Transmembrane helix</keyword>
<evidence type="ECO:0000313" key="10">
    <source>
        <dbReference type="Proteomes" id="UP000264002"/>
    </source>
</evidence>
<name>A0A372MES2_9SPIR</name>
<comment type="subcellular location">
    <subcellularLocation>
        <location evidence="1">Cell membrane</location>
        <topology evidence="1">Single-pass membrane protein</topology>
    </subcellularLocation>
</comment>
<sequence length="120" mass="13762">MTTMATKRLYRSPRGKIFGVCTGLAEWRDLPPDPVRLIVFLVVMATGIFPGALIYLIAALIIPMNPEGTYNSTSYTDDAPDASEEELKAEYERLKQKVEKMENEMFNKERDWDNRFHQGT</sequence>
<feature type="domain" description="Phage shock protein PspC N-terminal" evidence="8">
    <location>
        <begin position="7"/>
        <end position="64"/>
    </location>
</feature>
<evidence type="ECO:0000256" key="2">
    <source>
        <dbReference type="ARBA" id="ARBA00022475"/>
    </source>
</evidence>
<evidence type="ECO:0000256" key="7">
    <source>
        <dbReference type="SAM" id="Phobius"/>
    </source>
</evidence>
<keyword evidence="5 7" id="KW-0472">Membrane</keyword>
<dbReference type="EMBL" id="QUWK01000011">
    <property type="protein sequence ID" value="RFU94244.1"/>
    <property type="molecule type" value="Genomic_DNA"/>
</dbReference>
<keyword evidence="6" id="KW-0175">Coiled coil</keyword>
<keyword evidence="3 7" id="KW-0812">Transmembrane</keyword>
<evidence type="ECO:0000256" key="4">
    <source>
        <dbReference type="ARBA" id="ARBA00022989"/>
    </source>
</evidence>
<evidence type="ECO:0000256" key="6">
    <source>
        <dbReference type="SAM" id="Coils"/>
    </source>
</evidence>
<evidence type="ECO:0000259" key="8">
    <source>
        <dbReference type="Pfam" id="PF04024"/>
    </source>
</evidence>
<dbReference type="InterPro" id="IPR052027">
    <property type="entry name" value="PspC"/>
</dbReference>
<dbReference type="OrthoDB" id="9815286at2"/>
<dbReference type="Pfam" id="PF04024">
    <property type="entry name" value="PspC"/>
    <property type="match status" value="1"/>
</dbReference>
<gene>
    <name evidence="9" type="ORF">DYP60_10685</name>
</gene>
<keyword evidence="10" id="KW-1185">Reference proteome</keyword>
<proteinExistence type="predicted"/>
<feature type="coiled-coil region" evidence="6">
    <location>
        <begin position="84"/>
        <end position="111"/>
    </location>
</feature>
<organism evidence="9 10">
    <name type="scientific">Sphaerochaeta halotolerans</name>
    <dbReference type="NCBI Taxonomy" id="2293840"/>
    <lineage>
        <taxon>Bacteria</taxon>
        <taxon>Pseudomonadati</taxon>
        <taxon>Spirochaetota</taxon>
        <taxon>Spirochaetia</taxon>
        <taxon>Spirochaetales</taxon>
        <taxon>Sphaerochaetaceae</taxon>
        <taxon>Sphaerochaeta</taxon>
    </lineage>
</organism>
<comment type="caution">
    <text evidence="9">The sequence shown here is derived from an EMBL/GenBank/DDBJ whole genome shotgun (WGS) entry which is preliminary data.</text>
</comment>
<evidence type="ECO:0000256" key="3">
    <source>
        <dbReference type="ARBA" id="ARBA00022692"/>
    </source>
</evidence>
<keyword evidence="2" id="KW-1003">Cell membrane</keyword>
<dbReference type="GO" id="GO:0005886">
    <property type="term" value="C:plasma membrane"/>
    <property type="evidence" value="ECO:0007669"/>
    <property type="project" value="UniProtKB-SubCell"/>
</dbReference>
<dbReference type="InterPro" id="IPR007168">
    <property type="entry name" value="Phageshock_PspC_N"/>
</dbReference>
<feature type="transmembrane region" description="Helical" evidence="7">
    <location>
        <begin position="37"/>
        <end position="62"/>
    </location>
</feature>
<evidence type="ECO:0000313" key="9">
    <source>
        <dbReference type="EMBL" id="RFU94244.1"/>
    </source>
</evidence>
<accession>A0A372MES2</accession>
<protein>
    <submittedName>
        <fullName evidence="9">PspC domain-containing protein</fullName>
    </submittedName>
</protein>
<reference evidence="10" key="1">
    <citation type="submission" date="2018-08" db="EMBL/GenBank/DDBJ databases">
        <authorList>
            <person name="Grouzdev D.S."/>
            <person name="Krutkina M.S."/>
        </authorList>
    </citation>
    <scope>NUCLEOTIDE SEQUENCE [LARGE SCALE GENOMIC DNA]</scope>
    <source>
        <strain evidence="10">4-11</strain>
    </source>
</reference>
<dbReference type="AlphaFoldDB" id="A0A372MES2"/>
<dbReference type="PANTHER" id="PTHR33885">
    <property type="entry name" value="PHAGE SHOCK PROTEIN C"/>
    <property type="match status" value="1"/>
</dbReference>
<evidence type="ECO:0000256" key="1">
    <source>
        <dbReference type="ARBA" id="ARBA00004162"/>
    </source>
</evidence>
<evidence type="ECO:0000256" key="5">
    <source>
        <dbReference type="ARBA" id="ARBA00023136"/>
    </source>
</evidence>
<reference evidence="9 10" key="2">
    <citation type="submission" date="2018-09" db="EMBL/GenBank/DDBJ databases">
        <title>Genome of Sphaerochaeta halotolerans strain 4-11.</title>
        <authorList>
            <person name="Nazina T.N."/>
            <person name="Sokolova D.S."/>
        </authorList>
    </citation>
    <scope>NUCLEOTIDE SEQUENCE [LARGE SCALE GENOMIC DNA]</scope>
    <source>
        <strain evidence="9 10">4-11</strain>
    </source>
</reference>
<dbReference type="PANTHER" id="PTHR33885:SF3">
    <property type="entry name" value="PHAGE SHOCK PROTEIN C"/>
    <property type="match status" value="1"/>
</dbReference>
<dbReference type="Proteomes" id="UP000264002">
    <property type="component" value="Unassembled WGS sequence"/>
</dbReference>